<dbReference type="PANTHER" id="PTHR33153:SF3">
    <property type="entry name" value="TRAFFICKING PROTEIN PARTICLE COMPLEX SUBUNIT 11 DOMAIN-CONTAINING PROTEIN"/>
    <property type="match status" value="1"/>
</dbReference>
<accession>A0A812LWW4</accession>
<gene>
    <name evidence="3" type="primary">cofG</name>
    <name evidence="3" type="ORF">SPIL2461_LOCUS5016</name>
</gene>
<evidence type="ECO:0000256" key="1">
    <source>
        <dbReference type="SAM" id="MobiDB-lite"/>
    </source>
</evidence>
<evidence type="ECO:0000313" key="3">
    <source>
        <dbReference type="EMBL" id="CAE7253916.1"/>
    </source>
</evidence>
<dbReference type="AlphaFoldDB" id="A0A812LWW4"/>
<evidence type="ECO:0000259" key="2">
    <source>
        <dbReference type="Pfam" id="PF25273"/>
    </source>
</evidence>
<protein>
    <submittedName>
        <fullName evidence="3">CofG protein</fullName>
    </submittedName>
</protein>
<dbReference type="Proteomes" id="UP000649617">
    <property type="component" value="Unassembled WGS sequence"/>
</dbReference>
<evidence type="ECO:0000313" key="4">
    <source>
        <dbReference type="Proteomes" id="UP000649617"/>
    </source>
</evidence>
<keyword evidence="4" id="KW-1185">Reference proteome</keyword>
<comment type="caution">
    <text evidence="3">The sequence shown here is derived from an EMBL/GenBank/DDBJ whole genome shotgun (WGS) entry which is preliminary data.</text>
</comment>
<sequence length="422" mass="48693">MSLNLGATRASKLATAARTGKYAPPADLRFLKKPFAGNTAEKMAVRSDILSFLQGLYDSVAETLPDIRDDTEPDDGSVQDEYASALNAAQPNHELESEVKPMTKQSKPRKKKKSVVIQRTHQEVRYLPPGTLKEYWHQMNMMREPPLKKIAFSYFWRVWYEEFCHMKFRRQSNHSVCNVCLRHKMLLQELSGHLNARKGQLEKYTEHLRAQYEDRLAYWSLRGESRLRGKQQISLIIDSMDQAKFCLPRGRVMKSKDLSTMNRPRCHLTAIIIHGYATLVYLSDHDQPKNSSTMIELTSHALTVLEKECKVELAQVRLNIQADNTVREMKNNPYLKWMSSLVSSGRLMECSLHNLRSGHSHEDVDQFFGSLALYMVKHGRNCETSDDLLQVVQAFLDQVPRPYEKFRRASKVDAVRDWCLGQ</sequence>
<dbReference type="InterPro" id="IPR057191">
    <property type="entry name" value="DUF7869"/>
</dbReference>
<organism evidence="3 4">
    <name type="scientific">Symbiodinium pilosum</name>
    <name type="common">Dinoflagellate</name>
    <dbReference type="NCBI Taxonomy" id="2952"/>
    <lineage>
        <taxon>Eukaryota</taxon>
        <taxon>Sar</taxon>
        <taxon>Alveolata</taxon>
        <taxon>Dinophyceae</taxon>
        <taxon>Suessiales</taxon>
        <taxon>Symbiodiniaceae</taxon>
        <taxon>Symbiodinium</taxon>
    </lineage>
</organism>
<dbReference type="Pfam" id="PF25273">
    <property type="entry name" value="DUF7869"/>
    <property type="match status" value="1"/>
</dbReference>
<feature type="region of interest" description="Disordered" evidence="1">
    <location>
        <begin position="90"/>
        <end position="115"/>
    </location>
</feature>
<dbReference type="EMBL" id="CAJNIZ010006947">
    <property type="protein sequence ID" value="CAE7253916.1"/>
    <property type="molecule type" value="Genomic_DNA"/>
</dbReference>
<name>A0A812LWW4_SYMPI</name>
<feature type="domain" description="DUF7869" evidence="2">
    <location>
        <begin position="257"/>
        <end position="400"/>
    </location>
</feature>
<reference evidence="3" key="1">
    <citation type="submission" date="2021-02" db="EMBL/GenBank/DDBJ databases">
        <authorList>
            <person name="Dougan E. K."/>
            <person name="Rhodes N."/>
            <person name="Thang M."/>
            <person name="Chan C."/>
        </authorList>
    </citation>
    <scope>NUCLEOTIDE SEQUENCE</scope>
</reference>
<dbReference type="PANTHER" id="PTHR33153">
    <property type="entry name" value="MYND-TYPE DOMAIN-CONTAINING PROTEIN"/>
    <property type="match status" value="1"/>
</dbReference>
<dbReference type="OrthoDB" id="441938at2759"/>
<proteinExistence type="predicted"/>